<evidence type="ECO:0000256" key="4">
    <source>
        <dbReference type="ARBA" id="ARBA00023125"/>
    </source>
</evidence>
<dbReference type="GO" id="GO:0003677">
    <property type="term" value="F:DNA binding"/>
    <property type="evidence" value="ECO:0007669"/>
    <property type="project" value="UniProtKB-KW"/>
</dbReference>
<evidence type="ECO:0000259" key="7">
    <source>
        <dbReference type="Pfam" id="PF08281"/>
    </source>
</evidence>
<name>A0A0J6VL93_9MYCO</name>
<organism evidence="8 9">
    <name type="scientific">Mycolicibacterium chlorophenolicum</name>
    <dbReference type="NCBI Taxonomy" id="37916"/>
    <lineage>
        <taxon>Bacteria</taxon>
        <taxon>Bacillati</taxon>
        <taxon>Actinomycetota</taxon>
        <taxon>Actinomycetes</taxon>
        <taxon>Mycobacteriales</taxon>
        <taxon>Mycobacteriaceae</taxon>
        <taxon>Mycolicibacterium</taxon>
    </lineage>
</organism>
<keyword evidence="4" id="KW-0238">DNA-binding</keyword>
<sequence>MTDTDKLAVRFTRDAVPLLTELRGHAVRLTRDPDLADDLLQETAAKAFAAFASFTEGTNLAGWLYRIMVNTHIGEYRKVQRRPALQFTDAISDTQMMAHHQRAMSARSPEDDVLVRLGDPAIAAAMRALPEVYRTAVYYADVEGLTFREIAARMDVPLGTVMSRLHRGRNQLRRALRDTARAVGYSLPEAA</sequence>
<dbReference type="RefSeq" id="WP_048472298.1">
    <property type="nucleotide sequence ID" value="NZ_JYNL01000064.1"/>
</dbReference>
<dbReference type="SMR" id="A0A0J6VL93"/>
<comment type="similarity">
    <text evidence="1">Belongs to the sigma-70 factor family. ECF subfamily.</text>
</comment>
<dbReference type="SUPFAM" id="SSF88659">
    <property type="entry name" value="Sigma3 and sigma4 domains of RNA polymerase sigma factors"/>
    <property type="match status" value="1"/>
</dbReference>
<dbReference type="InterPro" id="IPR013325">
    <property type="entry name" value="RNA_pol_sigma_r2"/>
</dbReference>
<dbReference type="InterPro" id="IPR039425">
    <property type="entry name" value="RNA_pol_sigma-70-like"/>
</dbReference>
<dbReference type="EMBL" id="JYNL01000064">
    <property type="protein sequence ID" value="KMO70238.1"/>
    <property type="molecule type" value="Genomic_DNA"/>
</dbReference>
<accession>A0A0J6VL93</accession>
<feature type="domain" description="RNA polymerase sigma factor 70 region 4 type 2" evidence="7">
    <location>
        <begin position="121"/>
        <end position="172"/>
    </location>
</feature>
<dbReference type="SUPFAM" id="SSF88946">
    <property type="entry name" value="Sigma2 domain of RNA polymerase sigma factors"/>
    <property type="match status" value="1"/>
</dbReference>
<comment type="caution">
    <text evidence="8">The sequence shown here is derived from an EMBL/GenBank/DDBJ whole genome shotgun (WGS) entry which is preliminary data.</text>
</comment>
<dbReference type="STRING" id="37916.MCHLDSM_05126"/>
<feature type="domain" description="RNA polymerase sigma-70 region 2" evidence="6">
    <location>
        <begin position="20"/>
        <end position="81"/>
    </location>
</feature>
<evidence type="ECO:0000256" key="2">
    <source>
        <dbReference type="ARBA" id="ARBA00023015"/>
    </source>
</evidence>
<dbReference type="GO" id="GO:0016987">
    <property type="term" value="F:sigma factor activity"/>
    <property type="evidence" value="ECO:0007669"/>
    <property type="project" value="UniProtKB-KW"/>
</dbReference>
<evidence type="ECO:0000313" key="9">
    <source>
        <dbReference type="Proteomes" id="UP000036513"/>
    </source>
</evidence>
<dbReference type="NCBIfam" id="TIGR02937">
    <property type="entry name" value="sigma70-ECF"/>
    <property type="match status" value="1"/>
</dbReference>
<dbReference type="PANTHER" id="PTHR43133:SF59">
    <property type="entry name" value="ECF RNA POLYMERASE SIGMA FACTOR SIGR"/>
    <property type="match status" value="1"/>
</dbReference>
<dbReference type="Proteomes" id="UP000036513">
    <property type="component" value="Unassembled WGS sequence"/>
</dbReference>
<dbReference type="PATRIC" id="fig|37916.4.peg.5132"/>
<evidence type="ECO:0000313" key="8">
    <source>
        <dbReference type="EMBL" id="KMO70238.1"/>
    </source>
</evidence>
<keyword evidence="2" id="KW-0805">Transcription regulation</keyword>
<dbReference type="InterPro" id="IPR036388">
    <property type="entry name" value="WH-like_DNA-bd_sf"/>
</dbReference>
<proteinExistence type="inferred from homology"/>
<gene>
    <name evidence="8" type="primary">sigH_3</name>
    <name evidence="8" type="ORF">MCHLDSM_05126</name>
</gene>
<dbReference type="Gene3D" id="1.10.1740.10">
    <property type="match status" value="1"/>
</dbReference>
<dbReference type="PANTHER" id="PTHR43133">
    <property type="entry name" value="RNA POLYMERASE ECF-TYPE SIGMA FACTO"/>
    <property type="match status" value="1"/>
</dbReference>
<dbReference type="InterPro" id="IPR007627">
    <property type="entry name" value="RNA_pol_sigma70_r2"/>
</dbReference>
<reference evidence="8 9" key="1">
    <citation type="journal article" date="2015" name="Genome Biol. Evol.">
        <title>Characterization of Three Mycobacterium spp. with Potential Use in Bioremediation by Genome Sequencing and Comparative Genomics.</title>
        <authorList>
            <person name="Das S."/>
            <person name="Pettersson B.M."/>
            <person name="Behra P.R."/>
            <person name="Ramesh M."/>
            <person name="Dasgupta S."/>
            <person name="Bhattacharya A."/>
            <person name="Kirsebom L.A."/>
        </authorList>
    </citation>
    <scope>NUCLEOTIDE SEQUENCE [LARGE SCALE GENOMIC DNA]</scope>
    <source>
        <strain evidence="8 9">DSM 43826</strain>
    </source>
</reference>
<keyword evidence="9" id="KW-1185">Reference proteome</keyword>
<keyword evidence="5" id="KW-0804">Transcription</keyword>
<dbReference type="GO" id="GO:0006352">
    <property type="term" value="P:DNA-templated transcription initiation"/>
    <property type="evidence" value="ECO:0007669"/>
    <property type="project" value="InterPro"/>
</dbReference>
<protein>
    <submittedName>
        <fullName evidence="8">ECF RNA polymerase sigma factor SigH</fullName>
    </submittedName>
</protein>
<dbReference type="Pfam" id="PF08281">
    <property type="entry name" value="Sigma70_r4_2"/>
    <property type="match status" value="1"/>
</dbReference>
<dbReference type="InterPro" id="IPR013249">
    <property type="entry name" value="RNA_pol_sigma70_r4_t2"/>
</dbReference>
<dbReference type="InterPro" id="IPR013324">
    <property type="entry name" value="RNA_pol_sigma_r3/r4-like"/>
</dbReference>
<evidence type="ECO:0000256" key="3">
    <source>
        <dbReference type="ARBA" id="ARBA00023082"/>
    </source>
</evidence>
<evidence type="ECO:0000256" key="1">
    <source>
        <dbReference type="ARBA" id="ARBA00010641"/>
    </source>
</evidence>
<dbReference type="CDD" id="cd06171">
    <property type="entry name" value="Sigma70_r4"/>
    <property type="match status" value="1"/>
</dbReference>
<dbReference type="InterPro" id="IPR014284">
    <property type="entry name" value="RNA_pol_sigma-70_dom"/>
</dbReference>
<evidence type="ECO:0000256" key="5">
    <source>
        <dbReference type="ARBA" id="ARBA00023163"/>
    </source>
</evidence>
<dbReference type="Gene3D" id="1.10.10.10">
    <property type="entry name" value="Winged helix-like DNA-binding domain superfamily/Winged helix DNA-binding domain"/>
    <property type="match status" value="1"/>
</dbReference>
<evidence type="ECO:0000259" key="6">
    <source>
        <dbReference type="Pfam" id="PF04542"/>
    </source>
</evidence>
<dbReference type="AlphaFoldDB" id="A0A0J6VL93"/>
<keyword evidence="3" id="KW-0731">Sigma factor</keyword>
<dbReference type="Pfam" id="PF04542">
    <property type="entry name" value="Sigma70_r2"/>
    <property type="match status" value="1"/>
</dbReference>